<dbReference type="GO" id="GO:0016746">
    <property type="term" value="F:acyltransferase activity"/>
    <property type="evidence" value="ECO:0007669"/>
    <property type="project" value="UniProtKB-KW"/>
</dbReference>
<evidence type="ECO:0000259" key="1">
    <source>
        <dbReference type="PROSITE" id="PS51186"/>
    </source>
</evidence>
<keyword evidence="3" id="KW-1185">Reference proteome</keyword>
<dbReference type="InterPro" id="IPR039422">
    <property type="entry name" value="MarR/SlyA-like"/>
</dbReference>
<reference evidence="2 3" key="1">
    <citation type="submission" date="2024-09" db="EMBL/GenBank/DDBJ databases">
        <authorList>
            <person name="Sun Q."/>
            <person name="Mori K."/>
        </authorList>
    </citation>
    <scope>NUCLEOTIDE SEQUENCE [LARGE SCALE GENOMIC DNA]</scope>
    <source>
        <strain evidence="2 3">CICC 11035S</strain>
    </source>
</reference>
<accession>A0ABV6S212</accession>
<dbReference type="Pfam" id="PF12802">
    <property type="entry name" value="MarR_2"/>
    <property type="match status" value="1"/>
</dbReference>
<dbReference type="Gene3D" id="1.10.10.10">
    <property type="entry name" value="Winged helix-like DNA-binding domain superfamily/Winged helix DNA-binding domain"/>
    <property type="match status" value="1"/>
</dbReference>
<keyword evidence="2" id="KW-0012">Acyltransferase</keyword>
<dbReference type="EMBL" id="JBHLTM010000009">
    <property type="protein sequence ID" value="MFC0683271.1"/>
    <property type="molecule type" value="Genomic_DNA"/>
</dbReference>
<proteinExistence type="predicted"/>
<dbReference type="InterPro" id="IPR036390">
    <property type="entry name" value="WH_DNA-bd_sf"/>
</dbReference>
<dbReference type="InterPro" id="IPR000182">
    <property type="entry name" value="GNAT_dom"/>
</dbReference>
<dbReference type="CDD" id="cd00090">
    <property type="entry name" value="HTH_ARSR"/>
    <property type="match status" value="1"/>
</dbReference>
<dbReference type="Proteomes" id="UP001589858">
    <property type="component" value="Unassembled WGS sequence"/>
</dbReference>
<dbReference type="CDD" id="cd04301">
    <property type="entry name" value="NAT_SF"/>
    <property type="match status" value="1"/>
</dbReference>
<evidence type="ECO:0000313" key="3">
    <source>
        <dbReference type="Proteomes" id="UP001589858"/>
    </source>
</evidence>
<dbReference type="Pfam" id="PF00583">
    <property type="entry name" value="Acetyltransf_1"/>
    <property type="match status" value="1"/>
</dbReference>
<feature type="domain" description="N-acetyltransferase" evidence="1">
    <location>
        <begin position="161"/>
        <end position="315"/>
    </location>
</feature>
<dbReference type="RefSeq" id="WP_267220496.1">
    <property type="nucleotide sequence ID" value="NZ_JAPCWC010000007.1"/>
</dbReference>
<dbReference type="SUPFAM" id="SSF55729">
    <property type="entry name" value="Acyl-CoA N-acyltransferases (Nat)"/>
    <property type="match status" value="1"/>
</dbReference>
<dbReference type="InterPro" id="IPR000835">
    <property type="entry name" value="HTH_MarR-typ"/>
</dbReference>
<sequence length="315" mass="34423">MTDVVARLGGILLGSRMKRLAERLQGDAARIIEDTGLGIQPSQVPLLTALDDGDMTVGQLADAVGSSQPGVTRAIGQLAELGLVEARSGADLRQRLLSLTPAGKSAMARVKLQVWPGIGRAVDEMCEGHTAELLQHIARIEMALSESSMVERHARLGQPRLTVREFSDQLAPEFHDINAEWIEAMFRLEPTDREVLEHPRARILDPGGTILFVEAEGLGIVGTCALQKTGEHSFELTKMGVRSSARGLKAGEFLLGAMITRAREMGADPLYLLTNRKCEAAIHLYEKLGFRHDAGIMERYGARYERCNVAMIHPL</sequence>
<dbReference type="InterPro" id="IPR011991">
    <property type="entry name" value="ArsR-like_HTH"/>
</dbReference>
<dbReference type="PANTHER" id="PTHR33164">
    <property type="entry name" value="TRANSCRIPTIONAL REGULATOR, MARR FAMILY"/>
    <property type="match status" value="1"/>
</dbReference>
<dbReference type="Gene3D" id="3.40.630.30">
    <property type="match status" value="1"/>
</dbReference>
<evidence type="ECO:0000313" key="2">
    <source>
        <dbReference type="EMBL" id="MFC0683271.1"/>
    </source>
</evidence>
<dbReference type="EC" id="2.3.1.-" evidence="2"/>
<dbReference type="SUPFAM" id="SSF46785">
    <property type="entry name" value="Winged helix' DNA-binding domain"/>
    <property type="match status" value="1"/>
</dbReference>
<dbReference type="InterPro" id="IPR036388">
    <property type="entry name" value="WH-like_DNA-bd_sf"/>
</dbReference>
<name>A0ABV6S212_9SPHN</name>
<dbReference type="PROSITE" id="PS51186">
    <property type="entry name" value="GNAT"/>
    <property type="match status" value="1"/>
</dbReference>
<keyword evidence="2" id="KW-0808">Transferase</keyword>
<organism evidence="2 3">
    <name type="scientific">Novosphingobium clariflavum</name>
    <dbReference type="NCBI Taxonomy" id="2029884"/>
    <lineage>
        <taxon>Bacteria</taxon>
        <taxon>Pseudomonadati</taxon>
        <taxon>Pseudomonadota</taxon>
        <taxon>Alphaproteobacteria</taxon>
        <taxon>Sphingomonadales</taxon>
        <taxon>Sphingomonadaceae</taxon>
        <taxon>Novosphingobium</taxon>
    </lineage>
</organism>
<comment type="caution">
    <text evidence="2">The sequence shown here is derived from an EMBL/GenBank/DDBJ whole genome shotgun (WGS) entry which is preliminary data.</text>
</comment>
<protein>
    <submittedName>
        <fullName evidence="2">GNAT family N-acetyltransferase</fullName>
        <ecNumber evidence="2">2.3.1.-</ecNumber>
    </submittedName>
</protein>
<dbReference type="InterPro" id="IPR016181">
    <property type="entry name" value="Acyl_CoA_acyltransferase"/>
</dbReference>
<gene>
    <name evidence="2" type="ORF">ACFFF8_01550</name>
</gene>
<dbReference type="PANTHER" id="PTHR33164:SF43">
    <property type="entry name" value="HTH-TYPE TRANSCRIPTIONAL REPRESSOR YETL"/>
    <property type="match status" value="1"/>
</dbReference>
<dbReference type="SMART" id="SM00347">
    <property type="entry name" value="HTH_MARR"/>
    <property type="match status" value="1"/>
</dbReference>